<reference evidence="3" key="1">
    <citation type="journal article" date="2019" name="Int. J. Syst. Evol. Microbiol.">
        <title>The Global Catalogue of Microorganisms (GCM) 10K type strain sequencing project: providing services to taxonomists for standard genome sequencing and annotation.</title>
        <authorList>
            <consortium name="The Broad Institute Genomics Platform"/>
            <consortium name="The Broad Institute Genome Sequencing Center for Infectious Disease"/>
            <person name="Wu L."/>
            <person name="Ma J."/>
        </authorList>
    </citation>
    <scope>NUCLEOTIDE SEQUENCE [LARGE SCALE GENOMIC DNA]</scope>
    <source>
        <strain evidence="3">CECT 8472</strain>
    </source>
</reference>
<name>A0ABV8USC2_9PROT</name>
<dbReference type="EMBL" id="JBHSCW010000012">
    <property type="protein sequence ID" value="MFC4353368.1"/>
    <property type="molecule type" value="Genomic_DNA"/>
</dbReference>
<sequence>MSRLWIFAALFAAFGFLAACEPVEEADQPAEMNDSGSGTGDSMN</sequence>
<dbReference type="PROSITE" id="PS51257">
    <property type="entry name" value="PROKAR_LIPOPROTEIN"/>
    <property type="match status" value="1"/>
</dbReference>
<feature type="signal peptide" evidence="1">
    <location>
        <begin position="1"/>
        <end position="19"/>
    </location>
</feature>
<protein>
    <submittedName>
        <fullName evidence="2">Uncharacterized protein</fullName>
    </submittedName>
</protein>
<keyword evidence="1" id="KW-0732">Signal</keyword>
<feature type="chain" id="PRO_5047303474" evidence="1">
    <location>
        <begin position="20"/>
        <end position="44"/>
    </location>
</feature>
<comment type="caution">
    <text evidence="2">The sequence shown here is derived from an EMBL/GenBank/DDBJ whole genome shotgun (WGS) entry which is preliminary data.</text>
</comment>
<accession>A0ABV8USC2</accession>
<dbReference type="RefSeq" id="WP_382423744.1">
    <property type="nucleotide sequence ID" value="NZ_JBHSCW010000012.1"/>
</dbReference>
<gene>
    <name evidence="2" type="ORF">ACFOW6_17605</name>
</gene>
<keyword evidence="3" id="KW-1185">Reference proteome</keyword>
<evidence type="ECO:0000256" key="1">
    <source>
        <dbReference type="SAM" id="SignalP"/>
    </source>
</evidence>
<organism evidence="2 3">
    <name type="scientific">Fodinicurvata halophila</name>
    <dbReference type="NCBI Taxonomy" id="1419723"/>
    <lineage>
        <taxon>Bacteria</taxon>
        <taxon>Pseudomonadati</taxon>
        <taxon>Pseudomonadota</taxon>
        <taxon>Alphaproteobacteria</taxon>
        <taxon>Rhodospirillales</taxon>
        <taxon>Rhodovibrionaceae</taxon>
        <taxon>Fodinicurvata</taxon>
    </lineage>
</organism>
<evidence type="ECO:0000313" key="3">
    <source>
        <dbReference type="Proteomes" id="UP001595799"/>
    </source>
</evidence>
<dbReference type="Proteomes" id="UP001595799">
    <property type="component" value="Unassembled WGS sequence"/>
</dbReference>
<proteinExistence type="predicted"/>
<evidence type="ECO:0000313" key="2">
    <source>
        <dbReference type="EMBL" id="MFC4353368.1"/>
    </source>
</evidence>